<dbReference type="InterPro" id="IPR036369">
    <property type="entry name" value="HIPIP_sf"/>
</dbReference>
<organism evidence="2 3">
    <name type="scientific">Acidiphilium iwatense</name>
    <dbReference type="NCBI Taxonomy" id="768198"/>
    <lineage>
        <taxon>Bacteria</taxon>
        <taxon>Pseudomonadati</taxon>
        <taxon>Pseudomonadota</taxon>
        <taxon>Alphaproteobacteria</taxon>
        <taxon>Acetobacterales</taxon>
        <taxon>Acidocellaceae</taxon>
        <taxon>Acidiphilium</taxon>
    </lineage>
</organism>
<feature type="signal peptide" evidence="1">
    <location>
        <begin position="1"/>
        <end position="22"/>
    </location>
</feature>
<evidence type="ECO:0000313" key="3">
    <source>
        <dbReference type="Proteomes" id="UP001521209"/>
    </source>
</evidence>
<evidence type="ECO:0008006" key="4">
    <source>
        <dbReference type="Google" id="ProtNLM"/>
    </source>
</evidence>
<keyword evidence="3" id="KW-1185">Reference proteome</keyword>
<name>A0ABS9E3W7_9PROT</name>
<dbReference type="EMBL" id="JAKGBZ010000063">
    <property type="protein sequence ID" value="MCF3948611.1"/>
    <property type="molecule type" value="Genomic_DNA"/>
</dbReference>
<dbReference type="Gene3D" id="4.10.490.10">
    <property type="entry name" value="High potential iron-sulphur protein"/>
    <property type="match status" value="1"/>
</dbReference>
<gene>
    <name evidence="2" type="ORF">L2A60_18265</name>
</gene>
<dbReference type="Proteomes" id="UP001521209">
    <property type="component" value="Unassembled WGS sequence"/>
</dbReference>
<sequence>MFKRRTLIHHSVLATTASLALAIMGGKSAEATPTISQHLADYQDRPNHSHQCAACCMFVPGQPDHCTMIEGIISPHGWCKYWQAGPADTCS</sequence>
<proteinExistence type="predicted"/>
<feature type="chain" id="PRO_5045640780" description="HiPIP" evidence="1">
    <location>
        <begin position="23"/>
        <end position="91"/>
    </location>
</feature>
<keyword evidence="1" id="KW-0732">Signal</keyword>
<comment type="caution">
    <text evidence="2">The sequence shown here is derived from an EMBL/GenBank/DDBJ whole genome shotgun (WGS) entry which is preliminary data.</text>
</comment>
<dbReference type="RefSeq" id="WP_235705919.1">
    <property type="nucleotide sequence ID" value="NZ_JAKGBZ010000063.1"/>
</dbReference>
<protein>
    <recommendedName>
        <fullName evidence="4">HiPIP</fullName>
    </recommendedName>
</protein>
<dbReference type="SUPFAM" id="SSF57652">
    <property type="entry name" value="HIPIP (high potential iron protein)"/>
    <property type="match status" value="1"/>
</dbReference>
<reference evidence="2 3" key="1">
    <citation type="submission" date="2022-01" db="EMBL/GenBank/DDBJ databases">
        <authorList>
            <person name="Won M."/>
            <person name="Kim S.-J."/>
            <person name="Kwon S.-W."/>
        </authorList>
    </citation>
    <scope>NUCLEOTIDE SEQUENCE [LARGE SCALE GENOMIC DNA]</scope>
    <source>
        <strain evidence="2 3">KCTC 23505</strain>
    </source>
</reference>
<accession>A0ABS9E3W7</accession>
<evidence type="ECO:0000313" key="2">
    <source>
        <dbReference type="EMBL" id="MCF3948611.1"/>
    </source>
</evidence>
<evidence type="ECO:0000256" key="1">
    <source>
        <dbReference type="SAM" id="SignalP"/>
    </source>
</evidence>